<proteinExistence type="predicted"/>
<keyword evidence="3" id="KW-1185">Reference proteome</keyword>
<dbReference type="Proteomes" id="UP000283383">
    <property type="component" value="Unassembled WGS sequence"/>
</dbReference>
<feature type="chain" id="PRO_5019171828" evidence="1">
    <location>
        <begin position="19"/>
        <end position="138"/>
    </location>
</feature>
<comment type="caution">
    <text evidence="2">The sequence shown here is derived from an EMBL/GenBank/DDBJ whole genome shotgun (WGS) entry which is preliminary data.</text>
</comment>
<reference evidence="2 3" key="1">
    <citation type="journal article" date="2018" name="BMC Genomics">
        <title>Comparative genome analyses reveal sequence features reflecting distinct modes of host-adaptation between dicot and monocot powdery mildew.</title>
        <authorList>
            <person name="Wu Y."/>
            <person name="Ma X."/>
            <person name="Pan Z."/>
            <person name="Kale S.D."/>
            <person name="Song Y."/>
            <person name="King H."/>
            <person name="Zhang Q."/>
            <person name="Presley C."/>
            <person name="Deng X."/>
            <person name="Wei C.I."/>
            <person name="Xiao S."/>
        </authorList>
    </citation>
    <scope>NUCLEOTIDE SEQUENCE [LARGE SCALE GENOMIC DNA]</scope>
    <source>
        <strain evidence="2">UMSG3</strain>
    </source>
</reference>
<evidence type="ECO:0000256" key="1">
    <source>
        <dbReference type="SAM" id="SignalP"/>
    </source>
</evidence>
<protein>
    <submittedName>
        <fullName evidence="2">Uncharacterized protein</fullName>
    </submittedName>
</protein>
<gene>
    <name evidence="2" type="ORF">GcM3_06104</name>
</gene>
<evidence type="ECO:0000313" key="2">
    <source>
        <dbReference type="EMBL" id="RKF84019.1"/>
    </source>
</evidence>
<feature type="signal peptide" evidence="1">
    <location>
        <begin position="1"/>
        <end position="18"/>
    </location>
</feature>
<accession>A0A420JB54</accession>
<organism evidence="2 3">
    <name type="scientific">Golovinomyces cichoracearum</name>
    <dbReference type="NCBI Taxonomy" id="62708"/>
    <lineage>
        <taxon>Eukaryota</taxon>
        <taxon>Fungi</taxon>
        <taxon>Dikarya</taxon>
        <taxon>Ascomycota</taxon>
        <taxon>Pezizomycotina</taxon>
        <taxon>Leotiomycetes</taxon>
        <taxon>Erysiphales</taxon>
        <taxon>Erysiphaceae</taxon>
        <taxon>Golovinomyces</taxon>
    </lineage>
</organism>
<evidence type="ECO:0000313" key="3">
    <source>
        <dbReference type="Proteomes" id="UP000283383"/>
    </source>
</evidence>
<dbReference type="AlphaFoldDB" id="A0A420JB54"/>
<dbReference type="EMBL" id="MCBQ01000359">
    <property type="protein sequence ID" value="RKF84019.1"/>
    <property type="molecule type" value="Genomic_DNA"/>
</dbReference>
<name>A0A420JB54_9PEZI</name>
<sequence>MWPLRFVLLLSLIGSSFSLFFNKQQRKSINLIGIKLDHYCLTNQLIKSQEINKSAFDGCQNLLENYRSTSLINFKSKIRTKHQPVYKYSGSLVEKTSDGTEYFTVFSFNSNNGACKPKGVEMFKKAKKVFECLELSGS</sequence>
<keyword evidence="1" id="KW-0732">Signal</keyword>